<protein>
    <recommendedName>
        <fullName evidence="3">Glycoside hydrolase family 38 N-terminal domain-containing protein</fullName>
    </recommendedName>
</protein>
<reference evidence="1" key="1">
    <citation type="submission" date="2020-04" db="EMBL/GenBank/DDBJ databases">
        <authorList>
            <person name="Zhang T."/>
        </authorList>
    </citation>
    <scope>NUCLEOTIDE SEQUENCE</scope>
    <source>
        <strain evidence="1">HKST-UBA02</strain>
    </source>
</reference>
<evidence type="ECO:0000313" key="2">
    <source>
        <dbReference type="Proteomes" id="UP000739538"/>
    </source>
</evidence>
<accession>A0A956NJG7</accession>
<dbReference type="GO" id="GO:0009313">
    <property type="term" value="P:oligosaccharide catabolic process"/>
    <property type="evidence" value="ECO:0007669"/>
    <property type="project" value="TreeGrafter"/>
</dbReference>
<dbReference type="PANTHER" id="PTHR46017">
    <property type="entry name" value="ALPHA-MANNOSIDASE 2C1"/>
    <property type="match status" value="1"/>
</dbReference>
<dbReference type="SUPFAM" id="SSF74650">
    <property type="entry name" value="Galactose mutarotase-like"/>
    <property type="match status" value="1"/>
</dbReference>
<dbReference type="AlphaFoldDB" id="A0A956NJG7"/>
<dbReference type="GO" id="GO:0030246">
    <property type="term" value="F:carbohydrate binding"/>
    <property type="evidence" value="ECO:0007669"/>
    <property type="project" value="InterPro"/>
</dbReference>
<evidence type="ECO:0000313" key="1">
    <source>
        <dbReference type="EMBL" id="MCA9758174.1"/>
    </source>
</evidence>
<evidence type="ECO:0008006" key="3">
    <source>
        <dbReference type="Google" id="ProtNLM"/>
    </source>
</evidence>
<dbReference type="InterPro" id="IPR011013">
    <property type="entry name" value="Gal_mutarotase_sf_dom"/>
</dbReference>
<dbReference type="GO" id="GO:0004559">
    <property type="term" value="F:alpha-mannosidase activity"/>
    <property type="evidence" value="ECO:0007669"/>
    <property type="project" value="TreeGrafter"/>
</dbReference>
<dbReference type="Proteomes" id="UP000739538">
    <property type="component" value="Unassembled WGS sequence"/>
</dbReference>
<organism evidence="1 2">
    <name type="scientific">Eiseniibacteriota bacterium</name>
    <dbReference type="NCBI Taxonomy" id="2212470"/>
    <lineage>
        <taxon>Bacteria</taxon>
        <taxon>Candidatus Eiseniibacteriota</taxon>
    </lineage>
</organism>
<name>A0A956NJG7_UNCEI</name>
<feature type="non-terminal residue" evidence="1">
    <location>
        <position position="924"/>
    </location>
</feature>
<dbReference type="EMBL" id="JAGQHS010000149">
    <property type="protein sequence ID" value="MCA9758174.1"/>
    <property type="molecule type" value="Genomic_DNA"/>
</dbReference>
<comment type="caution">
    <text evidence="1">The sequence shown here is derived from an EMBL/GenBank/DDBJ whole genome shotgun (WGS) entry which is preliminary data.</text>
</comment>
<dbReference type="PANTHER" id="PTHR46017:SF1">
    <property type="entry name" value="ALPHA-MANNOSIDASE 2C1"/>
    <property type="match status" value="1"/>
</dbReference>
<reference evidence="1" key="2">
    <citation type="journal article" date="2021" name="Microbiome">
        <title>Successional dynamics and alternative stable states in a saline activated sludge microbial community over 9 years.</title>
        <authorList>
            <person name="Wang Y."/>
            <person name="Ye J."/>
            <person name="Ju F."/>
            <person name="Liu L."/>
            <person name="Boyd J.A."/>
            <person name="Deng Y."/>
            <person name="Parks D.H."/>
            <person name="Jiang X."/>
            <person name="Yin X."/>
            <person name="Woodcroft B.J."/>
            <person name="Tyson G.W."/>
            <person name="Hugenholtz P."/>
            <person name="Polz M.F."/>
            <person name="Zhang T."/>
        </authorList>
    </citation>
    <scope>NUCLEOTIDE SEQUENCE</scope>
    <source>
        <strain evidence="1">HKST-UBA02</strain>
    </source>
</reference>
<sequence length="924" mass="101641">MPRTVLQRSFRIVTSFALLLVLIGLVPDAWAQQSRIYLANDDHTDYFWKGDDVEYRAAFLSMLDFYMQQAEDTQTNPADSQGRFNCDGSYWVWEYEQNKSAAEFDRLIDHLRAGTITMPLHTLVELYGAMPTEAVLRNMYYAGRLERRYDLRFPLVSAIENQTMPAGVASLWAGSGAKYAWKGVCGCATAMDYGDRPREIYHFAGPDGASVCMKWNTLLGDNRSMGGYAEARYPYDVVDVIENDPDFTSRWPWPVAGAFGYGWDALSTYTENIIDASLDLSDANRRVIVSNQTDFFEDFLANHGSEIETFSGSFGNEWDLLTATMAEVTADFRRTLERLRTAEALATIVSFDDPGFMSGREAARDAAFNACGLFYEHDWTANGPVGEAAREQFQRDQLQILHDYIDPLYSDALQALGDRVANPSGAERYAVFNPLSFERNDVAYLPIGSGGPFHVVDVLTSAQVPSQEVFLDGVRHAQILASAVPSVGYRVYEVRPGAGQNFPHAVSLDGATMNNGVYSVTLGARGQIESLVDLATSHEWAATNLLDIGSGNGSAEILADGPVSATLRVDAGGSPAHETLVTLFHPLVDRVEMESRVTENFTGFVSQEFDFALSDFTLRHEEVGMIATAKHAADGGDYADENVRVDYLTANHFVDLSETGRGITLSNWDSSFFKFGNSTIPSVDTSTPRVEMIVGMRPIGNLGITAQGGDDFFLNRFALRVHDGFDGSEAMAFSLAHQNPLVATRVTGGTVAPFDPRRASFFQDSNDDVLLWALKPAEEGIESGVIARYWNADDAVRVLTSAPSTPFHIDSAVATTHIETDEYDLPVILGTVTMTFQPQQIRTVRYLLRDLLADTSETASGSLRLHLSAFPQPVTTAGTASLRLELPTSEHIRLDVFDAGGRKVATLVDESLEAGTHLLPWAPR</sequence>
<proteinExistence type="predicted"/>
<gene>
    <name evidence="1" type="ORF">KDA27_20435</name>
</gene>